<evidence type="ECO:0000259" key="5">
    <source>
        <dbReference type="PROSITE" id="PS50995"/>
    </source>
</evidence>
<evidence type="ECO:0000313" key="6">
    <source>
        <dbReference type="EMBL" id="MWV28998.1"/>
    </source>
</evidence>
<dbReference type="PANTHER" id="PTHR42756">
    <property type="entry name" value="TRANSCRIPTIONAL REGULATOR, MARR"/>
    <property type="match status" value="1"/>
</dbReference>
<dbReference type="SUPFAM" id="SSF46785">
    <property type="entry name" value="Winged helix' DNA-binding domain"/>
    <property type="match status" value="1"/>
</dbReference>
<dbReference type="InterPro" id="IPR036390">
    <property type="entry name" value="WH_DNA-bd_sf"/>
</dbReference>
<keyword evidence="2" id="KW-0238">DNA-binding</keyword>
<keyword evidence="3" id="KW-0804">Transcription</keyword>
<evidence type="ECO:0000256" key="1">
    <source>
        <dbReference type="ARBA" id="ARBA00023015"/>
    </source>
</evidence>
<comment type="caution">
    <text evidence="6">The sequence shown here is derived from an EMBL/GenBank/DDBJ whole genome shotgun (WGS) entry which is preliminary data.</text>
</comment>
<evidence type="ECO:0000256" key="2">
    <source>
        <dbReference type="ARBA" id="ARBA00023125"/>
    </source>
</evidence>
<dbReference type="PROSITE" id="PS50995">
    <property type="entry name" value="HTH_MARR_2"/>
    <property type="match status" value="1"/>
</dbReference>
<dbReference type="GO" id="GO:0003677">
    <property type="term" value="F:DNA binding"/>
    <property type="evidence" value="ECO:0007669"/>
    <property type="project" value="UniProtKB-KW"/>
</dbReference>
<evidence type="ECO:0000313" key="7">
    <source>
        <dbReference type="Proteomes" id="UP000461409"/>
    </source>
</evidence>
<dbReference type="SMART" id="SM00347">
    <property type="entry name" value="HTH_MARR"/>
    <property type="match status" value="1"/>
</dbReference>
<dbReference type="EMBL" id="WUBR01000003">
    <property type="protein sequence ID" value="MWV28998.1"/>
    <property type="molecule type" value="Genomic_DNA"/>
</dbReference>
<gene>
    <name evidence="6" type="ORF">GRF63_13890</name>
</gene>
<dbReference type="AlphaFoldDB" id="A0A844XHH1"/>
<evidence type="ECO:0000256" key="3">
    <source>
        <dbReference type="ARBA" id="ARBA00023163"/>
    </source>
</evidence>
<dbReference type="Gene3D" id="1.10.10.10">
    <property type="entry name" value="Winged helix-like DNA-binding domain superfamily/Winged helix DNA-binding domain"/>
    <property type="match status" value="1"/>
</dbReference>
<dbReference type="GO" id="GO:0003700">
    <property type="term" value="F:DNA-binding transcription factor activity"/>
    <property type="evidence" value="ECO:0007669"/>
    <property type="project" value="InterPro"/>
</dbReference>
<keyword evidence="1" id="KW-0805">Transcription regulation</keyword>
<dbReference type="Pfam" id="PF01047">
    <property type="entry name" value="MarR"/>
    <property type="match status" value="1"/>
</dbReference>
<keyword evidence="7" id="KW-1185">Reference proteome</keyword>
<dbReference type="InterPro" id="IPR036388">
    <property type="entry name" value="WH-like_DNA-bd_sf"/>
</dbReference>
<proteinExistence type="predicted"/>
<organism evidence="6 7">
    <name type="scientific">Aurantiacibacter rhizosphaerae</name>
    <dbReference type="NCBI Taxonomy" id="2691582"/>
    <lineage>
        <taxon>Bacteria</taxon>
        <taxon>Pseudomonadati</taxon>
        <taxon>Pseudomonadota</taxon>
        <taxon>Alphaproteobacteria</taxon>
        <taxon>Sphingomonadales</taxon>
        <taxon>Erythrobacteraceae</taxon>
        <taxon>Aurantiacibacter</taxon>
    </lineage>
</organism>
<evidence type="ECO:0000256" key="4">
    <source>
        <dbReference type="SAM" id="MobiDB-lite"/>
    </source>
</evidence>
<name>A0A844XHH1_9SPHN</name>
<reference evidence="6 7" key="1">
    <citation type="submission" date="2019-12" db="EMBL/GenBank/DDBJ databases">
        <authorList>
            <person name="Lee S.D."/>
        </authorList>
    </citation>
    <scope>NUCLEOTIDE SEQUENCE [LARGE SCALE GENOMIC DNA]</scope>
    <source>
        <strain evidence="6 7">GH3-10</strain>
    </source>
</reference>
<dbReference type="InterPro" id="IPR000835">
    <property type="entry name" value="HTH_MarR-typ"/>
</dbReference>
<feature type="domain" description="HTH marR-type" evidence="5">
    <location>
        <begin position="31"/>
        <end position="164"/>
    </location>
</feature>
<dbReference type="Proteomes" id="UP000461409">
    <property type="component" value="Unassembled WGS sequence"/>
</dbReference>
<sequence>MSARPHPGFEDRSGSMRMSGKASLHGSETGEVVLLHRLLKLTNRLMAPFSTHLAHRYKISVNEFRLLMTVGALGRTASHEVADLTGVNAMSISRAVATLQKHGRIVVERDESNKRRKWLSLTDEGKRLYEIMRPQSETVAHYLFGKLEPTELEGFASIVERLIERLDAEDEDGNSVFLERTKPAE</sequence>
<dbReference type="PANTHER" id="PTHR42756:SF1">
    <property type="entry name" value="TRANSCRIPTIONAL REPRESSOR OF EMRAB OPERON"/>
    <property type="match status" value="1"/>
</dbReference>
<feature type="region of interest" description="Disordered" evidence="4">
    <location>
        <begin position="1"/>
        <end position="24"/>
    </location>
</feature>
<accession>A0A844XHH1</accession>
<protein>
    <submittedName>
        <fullName evidence="6">MarR family transcriptional regulator</fullName>
    </submittedName>
</protein>
<reference evidence="6 7" key="2">
    <citation type="submission" date="2020-02" db="EMBL/GenBank/DDBJ databases">
        <title>Erythrobacter dongmakensis sp. nov., isolated from a tidal mudflat.</title>
        <authorList>
            <person name="Kim I.S."/>
        </authorList>
    </citation>
    <scope>NUCLEOTIDE SEQUENCE [LARGE SCALE GENOMIC DNA]</scope>
    <source>
        <strain evidence="6 7">GH3-10</strain>
    </source>
</reference>